<dbReference type="Pfam" id="PF01098">
    <property type="entry name" value="FTSW_RODA_SPOVE"/>
    <property type="match status" value="1"/>
</dbReference>
<dbReference type="GO" id="GO:0051301">
    <property type="term" value="P:cell division"/>
    <property type="evidence" value="ECO:0007669"/>
    <property type="project" value="InterPro"/>
</dbReference>
<dbReference type="GO" id="GO:0005886">
    <property type="term" value="C:plasma membrane"/>
    <property type="evidence" value="ECO:0007669"/>
    <property type="project" value="UniProtKB-SubCell"/>
</dbReference>
<dbReference type="Proteomes" id="UP000886829">
    <property type="component" value="Unassembled WGS sequence"/>
</dbReference>
<evidence type="ECO:0000256" key="5">
    <source>
        <dbReference type="ARBA" id="ARBA00022692"/>
    </source>
</evidence>
<proteinExistence type="inferred from homology"/>
<evidence type="ECO:0000256" key="10">
    <source>
        <dbReference type="ARBA" id="ARBA00023316"/>
    </source>
</evidence>
<dbReference type="GO" id="GO:0008360">
    <property type="term" value="P:regulation of cell shape"/>
    <property type="evidence" value="ECO:0007669"/>
    <property type="project" value="UniProtKB-KW"/>
</dbReference>
<feature type="transmembrane region" description="Helical" evidence="11">
    <location>
        <begin position="350"/>
        <end position="371"/>
    </location>
</feature>
<dbReference type="PROSITE" id="PS00428">
    <property type="entry name" value="FTSW_RODA_SPOVE"/>
    <property type="match status" value="1"/>
</dbReference>
<protein>
    <recommendedName>
        <fullName evidence="11">Peptidoglycan glycosyltransferase MrdB</fullName>
        <shortName evidence="11">PGT</shortName>
        <ecNumber evidence="11">2.4.99.28</ecNumber>
    </recommendedName>
    <alternativeName>
        <fullName evidence="11">Cell elongation protein RodA</fullName>
    </alternativeName>
    <alternativeName>
        <fullName evidence="11">Cell wall polymerase</fullName>
    </alternativeName>
    <alternativeName>
        <fullName evidence="11">Peptidoglycan polymerase</fullName>
        <shortName evidence="11">PG polymerase</shortName>
    </alternativeName>
</protein>
<comment type="caution">
    <text evidence="12">The sequence shown here is derived from an EMBL/GenBank/DDBJ whole genome shotgun (WGS) entry which is preliminary data.</text>
</comment>
<dbReference type="GO" id="GO:0032153">
    <property type="term" value="C:cell division site"/>
    <property type="evidence" value="ECO:0007669"/>
    <property type="project" value="TreeGrafter"/>
</dbReference>
<comment type="similarity">
    <text evidence="11">Belongs to the SEDS family. MrdB/RodA subfamily.</text>
</comment>
<evidence type="ECO:0000256" key="6">
    <source>
        <dbReference type="ARBA" id="ARBA00022960"/>
    </source>
</evidence>
<feature type="transmembrane region" description="Helical" evidence="11">
    <location>
        <begin position="148"/>
        <end position="168"/>
    </location>
</feature>
<comment type="subcellular location">
    <subcellularLocation>
        <location evidence="11">Cell inner membrane</location>
        <topology evidence="11">Multi-pass membrane protein</topology>
    </subcellularLocation>
    <subcellularLocation>
        <location evidence="1">Membrane</location>
        <topology evidence="1">Multi-pass membrane protein</topology>
    </subcellularLocation>
</comment>
<dbReference type="AlphaFoldDB" id="A0A9D2B1T0"/>
<keyword evidence="4 11" id="KW-0808">Transferase</keyword>
<feature type="transmembrane region" description="Helical" evidence="11">
    <location>
        <begin position="86"/>
        <end position="105"/>
    </location>
</feature>
<dbReference type="PANTHER" id="PTHR30474:SF1">
    <property type="entry name" value="PEPTIDOGLYCAN GLYCOSYLTRANSFERASE MRDB"/>
    <property type="match status" value="1"/>
</dbReference>
<dbReference type="GO" id="GO:0009252">
    <property type="term" value="P:peptidoglycan biosynthetic process"/>
    <property type="evidence" value="ECO:0007669"/>
    <property type="project" value="UniProtKB-UniRule"/>
</dbReference>
<dbReference type="GO" id="GO:0008955">
    <property type="term" value="F:peptidoglycan glycosyltransferase activity"/>
    <property type="evidence" value="ECO:0007669"/>
    <property type="project" value="UniProtKB-UniRule"/>
</dbReference>
<keyword evidence="2 11" id="KW-1003">Cell membrane</keyword>
<dbReference type="InterPro" id="IPR011923">
    <property type="entry name" value="RodA/MrdB"/>
</dbReference>
<keyword evidence="11" id="KW-0997">Cell inner membrane</keyword>
<dbReference type="PANTHER" id="PTHR30474">
    <property type="entry name" value="CELL CYCLE PROTEIN"/>
    <property type="match status" value="1"/>
</dbReference>
<accession>A0A9D2B1T0</accession>
<comment type="catalytic activity">
    <reaction evidence="11">
        <text>[GlcNAc-(1-&gt;4)-Mur2Ac(oyl-L-Ala-gamma-D-Glu-L-Lys-D-Ala-D-Ala)](n)-di-trans,octa-cis-undecaprenyl diphosphate + beta-D-GlcNAc-(1-&gt;4)-Mur2Ac(oyl-L-Ala-gamma-D-Glu-L-Lys-D-Ala-D-Ala)-di-trans,octa-cis-undecaprenyl diphosphate = [GlcNAc-(1-&gt;4)-Mur2Ac(oyl-L-Ala-gamma-D-Glu-L-Lys-D-Ala-D-Ala)](n+1)-di-trans,octa-cis-undecaprenyl diphosphate + di-trans,octa-cis-undecaprenyl diphosphate + H(+)</text>
        <dbReference type="Rhea" id="RHEA:23708"/>
        <dbReference type="Rhea" id="RHEA-COMP:9602"/>
        <dbReference type="Rhea" id="RHEA-COMP:9603"/>
        <dbReference type="ChEBI" id="CHEBI:15378"/>
        <dbReference type="ChEBI" id="CHEBI:58405"/>
        <dbReference type="ChEBI" id="CHEBI:60033"/>
        <dbReference type="ChEBI" id="CHEBI:78435"/>
        <dbReference type="EC" id="2.4.99.28"/>
    </reaction>
</comment>
<comment type="pathway">
    <text evidence="11">Cell wall biogenesis; peptidoglycan biosynthesis.</text>
</comment>
<dbReference type="EC" id="2.4.99.28" evidence="11"/>
<feature type="transmembrane region" description="Helical" evidence="11">
    <location>
        <begin position="317"/>
        <end position="344"/>
    </location>
</feature>
<keyword evidence="6 11" id="KW-0133">Cell shape</keyword>
<comment type="function">
    <text evidence="11">Peptidoglycan polymerase that is essential for cell wall elongation.</text>
</comment>
<feature type="transmembrane region" description="Helical" evidence="11">
    <location>
        <begin position="175"/>
        <end position="197"/>
    </location>
</feature>
<reference evidence="12" key="1">
    <citation type="journal article" date="2021" name="PeerJ">
        <title>Extensive microbial diversity within the chicken gut microbiome revealed by metagenomics and culture.</title>
        <authorList>
            <person name="Gilroy R."/>
            <person name="Ravi A."/>
            <person name="Getino M."/>
            <person name="Pursley I."/>
            <person name="Horton D.L."/>
            <person name="Alikhan N.F."/>
            <person name="Baker D."/>
            <person name="Gharbi K."/>
            <person name="Hall N."/>
            <person name="Watson M."/>
            <person name="Adriaenssens E.M."/>
            <person name="Foster-Nyarko E."/>
            <person name="Jarju S."/>
            <person name="Secka A."/>
            <person name="Antonio M."/>
            <person name="Oren A."/>
            <person name="Chaudhuri R.R."/>
            <person name="La Ragione R."/>
            <person name="Hildebrand F."/>
            <person name="Pallen M.J."/>
        </authorList>
    </citation>
    <scope>NUCLEOTIDE SEQUENCE</scope>
    <source>
        <strain evidence="12">USASDec5-558</strain>
    </source>
</reference>
<dbReference type="InterPro" id="IPR018365">
    <property type="entry name" value="Cell_cycle_FtsW-rel_CS"/>
</dbReference>
<keyword evidence="3 11" id="KW-0328">Glycosyltransferase</keyword>
<dbReference type="HAMAP" id="MF_02079">
    <property type="entry name" value="PGT_RodA"/>
    <property type="match status" value="1"/>
</dbReference>
<keyword evidence="8 11" id="KW-1133">Transmembrane helix</keyword>
<evidence type="ECO:0000256" key="8">
    <source>
        <dbReference type="ARBA" id="ARBA00022989"/>
    </source>
</evidence>
<evidence type="ECO:0000256" key="3">
    <source>
        <dbReference type="ARBA" id="ARBA00022676"/>
    </source>
</evidence>
<evidence type="ECO:0000313" key="13">
    <source>
        <dbReference type="Proteomes" id="UP000886829"/>
    </source>
</evidence>
<evidence type="ECO:0000256" key="2">
    <source>
        <dbReference type="ARBA" id="ARBA00022475"/>
    </source>
</evidence>
<keyword evidence="7 11" id="KW-0573">Peptidoglycan synthesis</keyword>
<dbReference type="EMBL" id="DXEV01000152">
    <property type="protein sequence ID" value="HIX57324.1"/>
    <property type="molecule type" value="Genomic_DNA"/>
</dbReference>
<organism evidence="12 13">
    <name type="scientific">Candidatus Anaerobiospirillum pullistercoris</name>
    <dbReference type="NCBI Taxonomy" id="2838452"/>
    <lineage>
        <taxon>Bacteria</taxon>
        <taxon>Pseudomonadati</taxon>
        <taxon>Pseudomonadota</taxon>
        <taxon>Gammaproteobacteria</taxon>
        <taxon>Aeromonadales</taxon>
        <taxon>Succinivibrionaceae</taxon>
        <taxon>Anaerobiospirillum</taxon>
    </lineage>
</organism>
<keyword evidence="5 11" id="KW-0812">Transmembrane</keyword>
<reference evidence="12" key="2">
    <citation type="submission" date="2021-04" db="EMBL/GenBank/DDBJ databases">
        <authorList>
            <person name="Gilroy R."/>
        </authorList>
    </citation>
    <scope>NUCLEOTIDE SEQUENCE</scope>
    <source>
        <strain evidence="12">USASDec5-558</strain>
    </source>
</reference>
<dbReference type="GO" id="GO:0071555">
    <property type="term" value="P:cell wall organization"/>
    <property type="evidence" value="ECO:0007669"/>
    <property type="project" value="UniProtKB-KW"/>
</dbReference>
<dbReference type="NCBIfam" id="TIGR02210">
    <property type="entry name" value="rodA_shape"/>
    <property type="match status" value="1"/>
</dbReference>
<feature type="transmembrane region" description="Helical" evidence="11">
    <location>
        <begin position="30"/>
        <end position="50"/>
    </location>
</feature>
<evidence type="ECO:0000256" key="9">
    <source>
        <dbReference type="ARBA" id="ARBA00023136"/>
    </source>
</evidence>
<sequence length="384" mass="42585">MQTDKQSYEKIDRIGQNQRASLMTRWHLDMPLIIGLLLCLIMSLFVLYSASGQHIEMLERQIIRTGAAFCAMIFFAQIPPKILAKFAPPAYLFAVFLLILVELFGDISKGAQRWLDLGVMRIQPSEFLKLVMPLTIAAFLSRDNLPPRNLNIILAFIMLAIPTALIILQPDLGTAILVAVSGFIAIFLAGLSFWWLIAGCAAGAVALPVMWNYVLHDYQKQRVLTFINPESDPLGAGYHIIQSKIAIGSGGIYGKGWLQGSQSQLDFLPEPHTDFIFAVLAEELGLIGFITLMVIYCFIISRCIYITLHANNNFNRILAGTYTFTIPFYIFINIGMVSGILPVVGVPLPMISYGGTSMVIIAITFGIIMSIHTHKKQSFFSGQT</sequence>
<evidence type="ECO:0000256" key="4">
    <source>
        <dbReference type="ARBA" id="ARBA00022679"/>
    </source>
</evidence>
<feature type="transmembrane region" description="Helical" evidence="11">
    <location>
        <begin position="284"/>
        <end position="305"/>
    </location>
</feature>
<evidence type="ECO:0000256" key="7">
    <source>
        <dbReference type="ARBA" id="ARBA00022984"/>
    </source>
</evidence>
<keyword evidence="9 11" id="KW-0472">Membrane</keyword>
<name>A0A9D2B1T0_9GAMM</name>
<dbReference type="GO" id="GO:0015648">
    <property type="term" value="F:lipid-linked peptidoglycan transporter activity"/>
    <property type="evidence" value="ECO:0007669"/>
    <property type="project" value="TreeGrafter"/>
</dbReference>
<evidence type="ECO:0000313" key="12">
    <source>
        <dbReference type="EMBL" id="HIX57324.1"/>
    </source>
</evidence>
<evidence type="ECO:0000256" key="1">
    <source>
        <dbReference type="ARBA" id="ARBA00004141"/>
    </source>
</evidence>
<evidence type="ECO:0000256" key="11">
    <source>
        <dbReference type="HAMAP-Rule" id="MF_02079"/>
    </source>
</evidence>
<keyword evidence="10 11" id="KW-0961">Cell wall biogenesis/degradation</keyword>
<gene>
    <name evidence="11 12" type="primary">rodA</name>
    <name evidence="11" type="synonym">mrdB</name>
    <name evidence="12" type="ORF">H9850_07620</name>
</gene>
<dbReference type="InterPro" id="IPR001182">
    <property type="entry name" value="FtsW/RodA"/>
</dbReference>